<comment type="caution">
    <text evidence="4">The sequence shown here is derived from an EMBL/GenBank/DDBJ whole genome shotgun (WGS) entry which is preliminary data.</text>
</comment>
<dbReference type="Gene3D" id="2.80.10.50">
    <property type="match status" value="1"/>
</dbReference>
<dbReference type="Gene3D" id="1.20.910.10">
    <property type="entry name" value="Heme oxygenase-like"/>
    <property type="match status" value="1"/>
</dbReference>
<keyword evidence="1" id="KW-0175">Coiled coil</keyword>
<evidence type="ECO:0000313" key="5">
    <source>
        <dbReference type="Proteomes" id="UP000636479"/>
    </source>
</evidence>
<evidence type="ECO:0000313" key="4">
    <source>
        <dbReference type="EMBL" id="KAF7306280.1"/>
    </source>
</evidence>
<dbReference type="SUPFAM" id="SSF50370">
    <property type="entry name" value="Ricin B-like lectins"/>
    <property type="match status" value="1"/>
</dbReference>
<accession>A0A8H6SYJ9</accession>
<sequence>MAQPAVNLDETLFSIADAALLSAEADAAAPGSSLTFRPEWRPTPRKRSTINQPIQLPWETASGGWLASTINQVNRAVVSGSPWPGPLAPASSTPSPFPQPTANTTSPSPATQTSAPVVPSYQAQPKISEDLVAQLLERYKVAYDRVIDHAFPTAMGNGTASLDGFRYYMLQDRLYLQTCARLKMISGASSDYAQVEAFGFRHKSSMEYVKNLEDVCTTLLGITDETMKATQPSVQVETTQNFYTDCLRNKDPVLGYYVVLLPCVLCYWKIAERLMKDPQTVKNVVYHSAWTEVNYDSSSVDKYIKFINENIAAKGGIKAWGYIFQIACEREKDIFDTGLAAPVPYNIIPDGTYSIIPVSIPGVTLTAHDSQNISTSVLLQKKISGNAEKWTVAATNAGYSIKNVETGRYLAMSAEDDGKGRISALAEPYYWWINPTKSKSGERSDMHHIHASVNLRYALAADVIGSMKPDSSLTPVIAKEHTQSPYQMWTFDAEEQHPQDDVGADQEPSSKVDASEPATETDMQMLREDVARNFAGLSAHFEAELKSSTENRQHELEALKEEIMGATSEMLAKDIRLETARELTNRLKGMDDWMMDLTNRMHRMEERDDIVEKSLLLKVNELEGQLQDQRQKYGVLARRMRHLTCHWEPIYGRFDPDNLHAPPIEAAIKENGVRIYVARWQVNRALWFIDDVYDGEIADFGQAQAEHNLKFWALVGDPSQLEWIPQHGRFNAAALDPVPGWNQETTRAPTTMHIARFRAANGIAHVTSVVDGQFGVSKGDNMRSADYQVLCYKNLRL</sequence>
<feature type="coiled-coil region" evidence="1">
    <location>
        <begin position="542"/>
        <end position="569"/>
    </location>
</feature>
<evidence type="ECO:0000259" key="3">
    <source>
        <dbReference type="Pfam" id="PF03070"/>
    </source>
</evidence>
<organism evidence="4 5">
    <name type="scientific">Mycena indigotica</name>
    <dbReference type="NCBI Taxonomy" id="2126181"/>
    <lineage>
        <taxon>Eukaryota</taxon>
        <taxon>Fungi</taxon>
        <taxon>Dikarya</taxon>
        <taxon>Basidiomycota</taxon>
        <taxon>Agaricomycotina</taxon>
        <taxon>Agaricomycetes</taxon>
        <taxon>Agaricomycetidae</taxon>
        <taxon>Agaricales</taxon>
        <taxon>Marasmiineae</taxon>
        <taxon>Mycenaceae</taxon>
        <taxon>Mycena</taxon>
    </lineage>
</organism>
<dbReference type="SUPFAM" id="SSF48613">
    <property type="entry name" value="Heme oxygenase-like"/>
    <property type="match status" value="1"/>
</dbReference>
<dbReference type="AlphaFoldDB" id="A0A8H6SYJ9"/>
<dbReference type="OrthoDB" id="3051059at2759"/>
<protein>
    <submittedName>
        <fullName evidence="4">Heme oxygenase-like protein</fullName>
    </submittedName>
</protein>
<evidence type="ECO:0000256" key="1">
    <source>
        <dbReference type="SAM" id="Coils"/>
    </source>
</evidence>
<dbReference type="GeneID" id="59343523"/>
<dbReference type="Pfam" id="PF03070">
    <property type="entry name" value="TENA_THI-4"/>
    <property type="match status" value="1"/>
</dbReference>
<keyword evidence="5" id="KW-1185">Reference proteome</keyword>
<feature type="region of interest" description="Disordered" evidence="2">
    <location>
        <begin position="27"/>
        <end position="47"/>
    </location>
</feature>
<feature type="region of interest" description="Disordered" evidence="2">
    <location>
        <begin position="496"/>
        <end position="520"/>
    </location>
</feature>
<dbReference type="Proteomes" id="UP000636479">
    <property type="component" value="Unassembled WGS sequence"/>
</dbReference>
<dbReference type="GO" id="GO:0006772">
    <property type="term" value="P:thiamine metabolic process"/>
    <property type="evidence" value="ECO:0007669"/>
    <property type="project" value="UniProtKB-ARBA"/>
</dbReference>
<feature type="region of interest" description="Disordered" evidence="2">
    <location>
        <begin position="84"/>
        <end position="116"/>
    </location>
</feature>
<name>A0A8H6SYJ9_9AGAR</name>
<feature type="compositionally biased region" description="Low complexity" evidence="2">
    <location>
        <begin position="100"/>
        <end position="116"/>
    </location>
</feature>
<evidence type="ECO:0000256" key="2">
    <source>
        <dbReference type="SAM" id="MobiDB-lite"/>
    </source>
</evidence>
<reference evidence="4" key="1">
    <citation type="submission" date="2020-05" db="EMBL/GenBank/DDBJ databases">
        <title>Mycena genomes resolve the evolution of fungal bioluminescence.</title>
        <authorList>
            <person name="Tsai I.J."/>
        </authorList>
    </citation>
    <scope>NUCLEOTIDE SEQUENCE</scope>
    <source>
        <strain evidence="4">171206Taipei</strain>
    </source>
</reference>
<proteinExistence type="predicted"/>
<dbReference type="EMBL" id="JACAZF010000004">
    <property type="protein sequence ID" value="KAF7306280.1"/>
    <property type="molecule type" value="Genomic_DNA"/>
</dbReference>
<dbReference type="InterPro" id="IPR004305">
    <property type="entry name" value="Thiaminase-2/PQQC"/>
</dbReference>
<feature type="domain" description="Thiaminase-2/PQQC" evidence="3">
    <location>
        <begin position="141"/>
        <end position="293"/>
    </location>
</feature>
<dbReference type="InterPro" id="IPR016084">
    <property type="entry name" value="Haem_Oase-like_multi-hlx"/>
</dbReference>
<feature type="coiled-coil region" evidence="1">
    <location>
        <begin position="612"/>
        <end position="639"/>
    </location>
</feature>
<gene>
    <name evidence="4" type="ORF">MIND_00418900</name>
</gene>
<dbReference type="RefSeq" id="XP_037221299.1">
    <property type="nucleotide sequence ID" value="XM_037361007.1"/>
</dbReference>
<dbReference type="InterPro" id="IPR035992">
    <property type="entry name" value="Ricin_B-like_lectins"/>
</dbReference>